<dbReference type="Pfam" id="PF00076">
    <property type="entry name" value="RRM_1"/>
    <property type="match status" value="3"/>
</dbReference>
<dbReference type="STRING" id="71717.A0A4Y7TZX9"/>
<keyword evidence="2 3" id="KW-0694">RNA-binding</keyword>
<feature type="domain" description="RRM" evidence="5">
    <location>
        <begin position="754"/>
        <end position="830"/>
    </location>
</feature>
<evidence type="ECO:0000256" key="3">
    <source>
        <dbReference type="PROSITE-ProRule" id="PRU00176"/>
    </source>
</evidence>
<dbReference type="InterPro" id="IPR003107">
    <property type="entry name" value="HAT"/>
</dbReference>
<feature type="domain" description="RRM" evidence="5">
    <location>
        <begin position="618"/>
        <end position="697"/>
    </location>
</feature>
<dbReference type="Proteomes" id="UP000298030">
    <property type="component" value="Unassembled WGS sequence"/>
</dbReference>
<organism evidence="6 7">
    <name type="scientific">Coprinellus micaceus</name>
    <name type="common">Glistening ink-cap mushroom</name>
    <name type="synonym">Coprinus micaceus</name>
    <dbReference type="NCBI Taxonomy" id="71717"/>
    <lineage>
        <taxon>Eukaryota</taxon>
        <taxon>Fungi</taxon>
        <taxon>Dikarya</taxon>
        <taxon>Basidiomycota</taxon>
        <taxon>Agaricomycotina</taxon>
        <taxon>Agaricomycetes</taxon>
        <taxon>Agaricomycetidae</taxon>
        <taxon>Agaricales</taxon>
        <taxon>Agaricineae</taxon>
        <taxon>Psathyrellaceae</taxon>
        <taxon>Coprinellus</taxon>
    </lineage>
</organism>
<dbReference type="AlphaFoldDB" id="A0A4Y7TZX9"/>
<dbReference type="InterPro" id="IPR035979">
    <property type="entry name" value="RBD_domain_sf"/>
</dbReference>
<feature type="domain" description="RRM" evidence="5">
    <location>
        <begin position="851"/>
        <end position="932"/>
    </location>
</feature>
<dbReference type="OrthoDB" id="360390at2759"/>
<dbReference type="PROSITE" id="PS50102">
    <property type="entry name" value="RRM"/>
    <property type="match status" value="3"/>
</dbReference>
<dbReference type="SMART" id="SM00360">
    <property type="entry name" value="RRM"/>
    <property type="match status" value="3"/>
</dbReference>
<dbReference type="CDD" id="cd00590">
    <property type="entry name" value="RRM_SF"/>
    <property type="match status" value="1"/>
</dbReference>
<dbReference type="CDD" id="cd12296">
    <property type="entry name" value="RRM1_Prp24"/>
    <property type="match status" value="1"/>
</dbReference>
<sequence>MDEAQALEAVANILGEISSKPLDLSLHLQHIELAKALDDLESQLTAFQMVSEFLAVGDEVWLPFLAATAKSVNLETKEGAEDLLQLYEKAEGDYLSIPILQKHLNFVVEQHAKYEGEERQPKPDALGELFSTAWTRNAISEIVGKGIDHITESHVLFDLQRDWELAQLEQASPDEATMVKEHVGEILQLRLKQPHANSDETFQAYSTFTTKYRGVVKGYERREPLEAALVRTSKQTNNSLDSFSSYITYERRAKNPDLLVTRGVYERAIAEAARRLFARESGADIALDTFWGGYLDAMRLLEVGVDVEGELFKRALRSVPGSGEVWAKYIRFLERALESMVSSELEDVAGAYNRALAPELLQKDMEQLIPVTLAYGSYVMRGIKPEDFDQDAFAAMIGAVEGAIDTTRKASKEGDTKFRLEKFLVGVYEALELNESAVEVWKAAAKKSRTSYAVWINYTDLLIRQHDYAAAREVFDDIHKKKLDWPEAVWEAWVNFEQLKGTVHTIDIALDKIEKARVQVNYHRARAAQEAYEAQAAAAAAQAQPNAVAAPAEPSSAMVVDPPQSAAAQSEAMDVDRAPPAESKKRSADDEEQRHETGAKKARFEEKAPSLKRDRENTTVFVAYVPPSATEDDLKVLFKDCGRIREVKITELPGSFVALVEFFDRDSIPAALTKDKKRIHDQEIAYGTLFDVRWPSKKFKTTRRFCYVQFTSPTAAENALDLHGRELEPNLPLSVYISNPERKKERTDHDANEREVYVAGLSKFTTKEDLQKLFSTYGKVKEVRLATERDGHARGFAFIEYEEPQDAHRALNANNYELKKRRIAVTLSDHRVRARHKSDTGLGRNAEVRSRSVRVKNIPGGTQEAVLQQAFEKIAAVRRVELFTDRGEAVVELESAADAGKLLLRPEPVVFEGQTLQLLEEGKEGSTRNAAPPPKTGGLFVPRKMAASRPRAGLGIARKPPVPPPAPAASTSAASSYQAANRGQDDFRKMLGGK</sequence>
<reference evidence="6 7" key="1">
    <citation type="journal article" date="2019" name="Nat. Ecol. Evol.">
        <title>Megaphylogeny resolves global patterns of mushroom evolution.</title>
        <authorList>
            <person name="Varga T."/>
            <person name="Krizsan K."/>
            <person name="Foldi C."/>
            <person name="Dima B."/>
            <person name="Sanchez-Garcia M."/>
            <person name="Sanchez-Ramirez S."/>
            <person name="Szollosi G.J."/>
            <person name="Szarkandi J.G."/>
            <person name="Papp V."/>
            <person name="Albert L."/>
            <person name="Andreopoulos W."/>
            <person name="Angelini C."/>
            <person name="Antonin V."/>
            <person name="Barry K.W."/>
            <person name="Bougher N.L."/>
            <person name="Buchanan P."/>
            <person name="Buyck B."/>
            <person name="Bense V."/>
            <person name="Catcheside P."/>
            <person name="Chovatia M."/>
            <person name="Cooper J."/>
            <person name="Damon W."/>
            <person name="Desjardin D."/>
            <person name="Finy P."/>
            <person name="Geml J."/>
            <person name="Haridas S."/>
            <person name="Hughes K."/>
            <person name="Justo A."/>
            <person name="Karasinski D."/>
            <person name="Kautmanova I."/>
            <person name="Kiss B."/>
            <person name="Kocsube S."/>
            <person name="Kotiranta H."/>
            <person name="LaButti K.M."/>
            <person name="Lechner B.E."/>
            <person name="Liimatainen K."/>
            <person name="Lipzen A."/>
            <person name="Lukacs Z."/>
            <person name="Mihaltcheva S."/>
            <person name="Morgado L.N."/>
            <person name="Niskanen T."/>
            <person name="Noordeloos M.E."/>
            <person name="Ohm R.A."/>
            <person name="Ortiz-Santana B."/>
            <person name="Ovrebo C."/>
            <person name="Racz N."/>
            <person name="Riley R."/>
            <person name="Savchenko A."/>
            <person name="Shiryaev A."/>
            <person name="Soop K."/>
            <person name="Spirin V."/>
            <person name="Szebenyi C."/>
            <person name="Tomsovsky M."/>
            <person name="Tulloss R.E."/>
            <person name="Uehling J."/>
            <person name="Grigoriev I.V."/>
            <person name="Vagvolgyi C."/>
            <person name="Papp T."/>
            <person name="Martin F.M."/>
            <person name="Miettinen O."/>
            <person name="Hibbett D.S."/>
            <person name="Nagy L.G."/>
        </authorList>
    </citation>
    <scope>NUCLEOTIDE SEQUENCE [LARGE SCALE GENOMIC DNA]</scope>
    <source>
        <strain evidence="6 7">FP101781</strain>
    </source>
</reference>
<evidence type="ECO:0000313" key="7">
    <source>
        <dbReference type="Proteomes" id="UP000298030"/>
    </source>
</evidence>
<feature type="compositionally biased region" description="Basic and acidic residues" evidence="4">
    <location>
        <begin position="983"/>
        <end position="994"/>
    </location>
</feature>
<feature type="compositionally biased region" description="Low complexity" evidence="4">
    <location>
        <begin position="968"/>
        <end position="980"/>
    </location>
</feature>
<dbReference type="PANTHER" id="PTHR24012">
    <property type="entry name" value="RNA BINDING PROTEIN"/>
    <property type="match status" value="1"/>
</dbReference>
<dbReference type="SUPFAM" id="SSF48452">
    <property type="entry name" value="TPR-like"/>
    <property type="match status" value="1"/>
</dbReference>
<evidence type="ECO:0000313" key="6">
    <source>
        <dbReference type="EMBL" id="TEB39743.1"/>
    </source>
</evidence>
<name>A0A4Y7TZX9_COPMI</name>
<feature type="region of interest" description="Disordered" evidence="4">
    <location>
        <begin position="547"/>
        <end position="610"/>
    </location>
</feature>
<dbReference type="InterPro" id="IPR011990">
    <property type="entry name" value="TPR-like_helical_dom_sf"/>
</dbReference>
<dbReference type="InterPro" id="IPR012677">
    <property type="entry name" value="Nucleotide-bd_a/b_plait_sf"/>
</dbReference>
<evidence type="ECO:0000256" key="4">
    <source>
        <dbReference type="SAM" id="MobiDB-lite"/>
    </source>
</evidence>
<accession>A0A4Y7TZX9</accession>
<keyword evidence="7" id="KW-1185">Reference proteome</keyword>
<comment type="caution">
    <text evidence="6">The sequence shown here is derived from an EMBL/GenBank/DDBJ whole genome shotgun (WGS) entry which is preliminary data.</text>
</comment>
<feature type="region of interest" description="Disordered" evidence="4">
    <location>
        <begin position="920"/>
        <end position="939"/>
    </location>
</feature>
<gene>
    <name evidence="6" type="ORF">FA13DRAFT_1751026</name>
</gene>
<dbReference type="SUPFAM" id="SSF54928">
    <property type="entry name" value="RNA-binding domain, RBD"/>
    <property type="match status" value="3"/>
</dbReference>
<evidence type="ECO:0000259" key="5">
    <source>
        <dbReference type="PROSITE" id="PS50102"/>
    </source>
</evidence>
<dbReference type="GO" id="GO:0006396">
    <property type="term" value="P:RNA processing"/>
    <property type="evidence" value="ECO:0007669"/>
    <property type="project" value="InterPro"/>
</dbReference>
<feature type="compositionally biased region" description="Basic and acidic residues" evidence="4">
    <location>
        <begin position="574"/>
        <end position="610"/>
    </location>
</feature>
<dbReference type="GO" id="GO:0003723">
    <property type="term" value="F:RNA binding"/>
    <property type="evidence" value="ECO:0007669"/>
    <property type="project" value="UniProtKB-UniRule"/>
</dbReference>
<keyword evidence="1" id="KW-0677">Repeat</keyword>
<feature type="region of interest" description="Disordered" evidence="4">
    <location>
        <begin position="954"/>
        <end position="994"/>
    </location>
</feature>
<evidence type="ECO:0000256" key="2">
    <source>
        <dbReference type="ARBA" id="ARBA00022884"/>
    </source>
</evidence>
<dbReference type="Gene3D" id="3.30.70.330">
    <property type="match status" value="4"/>
</dbReference>
<dbReference type="SMART" id="SM00386">
    <property type="entry name" value="HAT"/>
    <property type="match status" value="3"/>
</dbReference>
<dbReference type="InterPro" id="IPR034397">
    <property type="entry name" value="Prp24_RRM1"/>
</dbReference>
<evidence type="ECO:0000256" key="1">
    <source>
        <dbReference type="ARBA" id="ARBA00022737"/>
    </source>
</evidence>
<proteinExistence type="predicted"/>
<dbReference type="InterPro" id="IPR000504">
    <property type="entry name" value="RRM_dom"/>
</dbReference>
<dbReference type="Gene3D" id="1.25.40.10">
    <property type="entry name" value="Tetratricopeptide repeat domain"/>
    <property type="match status" value="3"/>
</dbReference>
<dbReference type="EMBL" id="QPFP01000001">
    <property type="protein sequence ID" value="TEB39743.1"/>
    <property type="molecule type" value="Genomic_DNA"/>
</dbReference>
<protein>
    <submittedName>
        <fullName evidence="6">RNA-binding protein Prp24</fullName>
    </submittedName>
</protein>